<dbReference type="InterPro" id="IPR036397">
    <property type="entry name" value="RNaseH_sf"/>
</dbReference>
<dbReference type="Gene3D" id="3.10.10.10">
    <property type="entry name" value="HIV Type 1 Reverse Transcriptase, subunit A, domain 1"/>
    <property type="match status" value="1"/>
</dbReference>
<reference evidence="9" key="2">
    <citation type="submission" date="2025-05" db="UniProtKB">
        <authorList>
            <consortium name="EnsemblMetazoa"/>
        </authorList>
    </citation>
    <scope>IDENTIFICATION</scope>
    <source>
        <strain evidence="9">Foshan</strain>
    </source>
</reference>
<evidence type="ECO:0000256" key="5">
    <source>
        <dbReference type="SAM" id="Coils"/>
    </source>
</evidence>
<dbReference type="InterPro" id="IPR043128">
    <property type="entry name" value="Rev_trsase/Diguanyl_cyclase"/>
</dbReference>
<dbReference type="PANTHER" id="PTHR47331">
    <property type="entry name" value="PHD-TYPE DOMAIN-CONTAINING PROTEIN"/>
    <property type="match status" value="1"/>
</dbReference>
<evidence type="ECO:0000256" key="2">
    <source>
        <dbReference type="ARBA" id="ARBA00022771"/>
    </source>
</evidence>
<dbReference type="InterPro" id="IPR000477">
    <property type="entry name" value="RT_dom"/>
</dbReference>
<dbReference type="InterPro" id="IPR043502">
    <property type="entry name" value="DNA/RNA_pol_sf"/>
</dbReference>
<dbReference type="GeneID" id="134286817"/>
<dbReference type="InterPro" id="IPR001584">
    <property type="entry name" value="Integrase_cat-core"/>
</dbReference>
<dbReference type="EnsemblMetazoa" id="AALFPA23_006103.R7882">
    <property type="protein sequence ID" value="AALFPA23_006103.P7882"/>
    <property type="gene ID" value="AALFPA23_006103"/>
</dbReference>
<dbReference type="Gene3D" id="3.30.420.10">
    <property type="entry name" value="Ribonuclease H-like superfamily/Ribonuclease H"/>
    <property type="match status" value="1"/>
</dbReference>
<evidence type="ECO:0000256" key="1">
    <source>
        <dbReference type="ARBA" id="ARBA00022723"/>
    </source>
</evidence>
<name>A0ABM1Y633_AEDAL</name>
<dbReference type="InterPro" id="IPR008042">
    <property type="entry name" value="Retrotrans_Pao"/>
</dbReference>
<evidence type="ECO:0000313" key="9">
    <source>
        <dbReference type="EnsemblMetazoa" id="AALFPA23_006103.P7882"/>
    </source>
</evidence>
<feature type="domain" description="PHD-type" evidence="7">
    <location>
        <begin position="11"/>
        <end position="60"/>
    </location>
</feature>
<keyword evidence="3" id="KW-0862">Zinc</keyword>
<evidence type="ECO:0000256" key="4">
    <source>
        <dbReference type="PROSITE-ProRule" id="PRU00146"/>
    </source>
</evidence>
<dbReference type="InterPro" id="IPR012337">
    <property type="entry name" value="RNaseH-like_sf"/>
</dbReference>
<dbReference type="SUPFAM" id="SSF53098">
    <property type="entry name" value="Ribonuclease H-like"/>
    <property type="match status" value="1"/>
</dbReference>
<dbReference type="InterPro" id="IPR019787">
    <property type="entry name" value="Znf_PHD-finger"/>
</dbReference>
<dbReference type="CDD" id="cd01644">
    <property type="entry name" value="RT_pepA17"/>
    <property type="match status" value="1"/>
</dbReference>
<evidence type="ECO:0000259" key="7">
    <source>
        <dbReference type="PROSITE" id="PS50016"/>
    </source>
</evidence>
<dbReference type="Pfam" id="PF03564">
    <property type="entry name" value="DUF1759"/>
    <property type="match status" value="1"/>
</dbReference>
<dbReference type="InterPro" id="IPR019786">
    <property type="entry name" value="Zinc_finger_PHD-type_CS"/>
</dbReference>
<keyword evidence="2 4" id="KW-0863">Zinc-finger</keyword>
<dbReference type="Pfam" id="PF00628">
    <property type="entry name" value="PHD"/>
    <property type="match status" value="1"/>
</dbReference>
<feature type="region of interest" description="Disordered" evidence="6">
    <location>
        <begin position="86"/>
        <end position="124"/>
    </location>
</feature>
<keyword evidence="5" id="KW-0175">Coiled coil</keyword>
<dbReference type="InterPro" id="IPR040676">
    <property type="entry name" value="DUF5641"/>
</dbReference>
<protein>
    <submittedName>
        <fullName evidence="9">Uncharacterized protein</fullName>
    </submittedName>
</protein>
<dbReference type="SUPFAM" id="SSF57903">
    <property type="entry name" value="FYVE/PHD zinc finger"/>
    <property type="match status" value="1"/>
</dbReference>
<dbReference type="InterPro" id="IPR001965">
    <property type="entry name" value="Znf_PHD"/>
</dbReference>
<keyword evidence="10" id="KW-1185">Reference proteome</keyword>
<dbReference type="PROSITE" id="PS01359">
    <property type="entry name" value="ZF_PHD_1"/>
    <property type="match status" value="1"/>
</dbReference>
<dbReference type="Gene3D" id="3.30.40.10">
    <property type="entry name" value="Zinc/RING finger domain, C3HC4 (zinc finger)"/>
    <property type="match status" value="1"/>
</dbReference>
<dbReference type="Gene3D" id="3.30.70.270">
    <property type="match status" value="1"/>
</dbReference>
<evidence type="ECO:0000313" key="10">
    <source>
        <dbReference type="Proteomes" id="UP000069940"/>
    </source>
</evidence>
<feature type="coiled-coil region" evidence="5">
    <location>
        <begin position="143"/>
        <end position="177"/>
    </location>
</feature>
<dbReference type="SMART" id="SM00249">
    <property type="entry name" value="PHD"/>
    <property type="match status" value="1"/>
</dbReference>
<evidence type="ECO:0000256" key="6">
    <source>
        <dbReference type="SAM" id="MobiDB-lite"/>
    </source>
</evidence>
<dbReference type="InterPro" id="IPR005312">
    <property type="entry name" value="DUF1759"/>
</dbReference>
<dbReference type="SUPFAM" id="SSF56672">
    <property type="entry name" value="DNA/RNA polymerases"/>
    <property type="match status" value="1"/>
</dbReference>
<keyword evidence="1" id="KW-0479">Metal-binding</keyword>
<dbReference type="Pfam" id="PF05380">
    <property type="entry name" value="Peptidase_A17"/>
    <property type="match status" value="1"/>
</dbReference>
<proteinExistence type="predicted"/>
<dbReference type="PROSITE" id="PS50016">
    <property type="entry name" value="ZF_PHD_2"/>
    <property type="match status" value="1"/>
</dbReference>
<accession>A0ABM1Y633</accession>
<dbReference type="Pfam" id="PF00078">
    <property type="entry name" value="RVT_1"/>
    <property type="match status" value="1"/>
</dbReference>
<dbReference type="InterPro" id="IPR011011">
    <property type="entry name" value="Znf_FYVE_PHD"/>
</dbReference>
<dbReference type="PANTHER" id="PTHR47331:SF1">
    <property type="entry name" value="GAG-LIKE PROTEIN"/>
    <property type="match status" value="1"/>
</dbReference>
<organism evidence="9 10">
    <name type="scientific">Aedes albopictus</name>
    <name type="common">Asian tiger mosquito</name>
    <name type="synonym">Stegomyia albopicta</name>
    <dbReference type="NCBI Taxonomy" id="7160"/>
    <lineage>
        <taxon>Eukaryota</taxon>
        <taxon>Metazoa</taxon>
        <taxon>Ecdysozoa</taxon>
        <taxon>Arthropoda</taxon>
        <taxon>Hexapoda</taxon>
        <taxon>Insecta</taxon>
        <taxon>Pterygota</taxon>
        <taxon>Neoptera</taxon>
        <taxon>Endopterygota</taxon>
        <taxon>Diptera</taxon>
        <taxon>Nematocera</taxon>
        <taxon>Culicoidea</taxon>
        <taxon>Culicidae</taxon>
        <taxon>Culicinae</taxon>
        <taxon>Aedini</taxon>
        <taxon>Aedes</taxon>
        <taxon>Stegomyia</taxon>
    </lineage>
</organism>
<evidence type="ECO:0000256" key="3">
    <source>
        <dbReference type="ARBA" id="ARBA00022833"/>
    </source>
</evidence>
<dbReference type="PROSITE" id="PS50994">
    <property type="entry name" value="INTEGRASE"/>
    <property type="match status" value="1"/>
</dbReference>
<dbReference type="Pfam" id="PF18701">
    <property type="entry name" value="DUF5641"/>
    <property type="match status" value="1"/>
</dbReference>
<reference evidence="10" key="1">
    <citation type="journal article" date="2015" name="Proc. Natl. Acad. Sci. U.S.A.">
        <title>Genome sequence of the Asian Tiger mosquito, Aedes albopictus, reveals insights into its biology, genetics, and evolution.</title>
        <authorList>
            <person name="Chen X.G."/>
            <person name="Jiang X."/>
            <person name="Gu J."/>
            <person name="Xu M."/>
            <person name="Wu Y."/>
            <person name="Deng Y."/>
            <person name="Zhang C."/>
            <person name="Bonizzoni M."/>
            <person name="Dermauw W."/>
            <person name="Vontas J."/>
            <person name="Armbruster P."/>
            <person name="Huang X."/>
            <person name="Yang Y."/>
            <person name="Zhang H."/>
            <person name="He W."/>
            <person name="Peng H."/>
            <person name="Liu Y."/>
            <person name="Wu K."/>
            <person name="Chen J."/>
            <person name="Lirakis M."/>
            <person name="Topalis P."/>
            <person name="Van Leeuwen T."/>
            <person name="Hall A.B."/>
            <person name="Jiang X."/>
            <person name="Thorpe C."/>
            <person name="Mueller R.L."/>
            <person name="Sun C."/>
            <person name="Waterhouse R.M."/>
            <person name="Yan G."/>
            <person name="Tu Z.J."/>
            <person name="Fang X."/>
            <person name="James A.A."/>
        </authorList>
    </citation>
    <scope>NUCLEOTIDE SEQUENCE [LARGE SCALE GENOMIC DNA]</scope>
    <source>
        <strain evidence="10">Foshan</strain>
    </source>
</reference>
<dbReference type="InterPro" id="IPR013083">
    <property type="entry name" value="Znf_RING/FYVE/PHD"/>
</dbReference>
<dbReference type="Proteomes" id="UP000069940">
    <property type="component" value="Unassembled WGS sequence"/>
</dbReference>
<evidence type="ECO:0000259" key="8">
    <source>
        <dbReference type="PROSITE" id="PS50994"/>
    </source>
</evidence>
<dbReference type="RefSeq" id="XP_062704481.1">
    <property type="nucleotide sequence ID" value="XM_062848497.1"/>
</dbReference>
<sequence length="2091" mass="237790">MAKVGDDSQAHRSCTACDRPDSFDDMVACDSCQIWYHYSCAKVNAEVKNREWYCSTCEPLMKGEYGHVKEQTKDVLAIQSKTGEVASNGNSKLAVPEKDTKRSGKSTAGSKTSRRTKKTIGDKSVTSSVRARLAMEMQVLEEQQRIQEEVLAAEKEIKDLQLKHEQELKEKERAFEARKLADEREFLERKMSEELAYRKQQMAIKRQSLEDKAKLVRQISQCGSSRTSEMSSVADSRKRVVEWLENSDRQSQGIVKPSTSAIVPGAMCERESQAAPEVRPPSRQRNNELLPDADIAHNKIPIKTLHQPHHSGIEPGLRQQLADLNLDRSGIDVPVKDSRVDASNIRTQREYRSQGQPRNDRVEDVFETESNASKSHGGGCLPAEEYDGPTNRQLAARQVMGKDLSPFSGSPEEWPLWYSNFQRSTTTCGFSNDENLIRLQRCLKGEALETVRSKLLCPSSVPHVIRTLEMRYGRPGTLIRVMTGRIRQLPPPRANDLNSIIEFGLAVDSLVEHLRNVGQVSHLNNPSLLHDLVTKLPVDYRLKWAAYKSSLHEPNLTAFGKFMSTMVELAYEVADDVFSEKSSKQTNQTKPKERAFLHAHSESQASTERTSKKCCVVCSVEGHRIWDCSTFKQMGIDERYKIVQQNGLCRTCLNQHGRWPCKTWKGCEFEDCRMRHHTLLHPNSGPSNVAVLNNHLGELQPTAGPLFRIMPVTLYGNGCEVHVFAFVDEGSQLTLLEDVIAKQLGIDGPTEPLSLQWTGDIKRNESKSQRVCMEVSGAGSIRRFKLTDVRTVGGLLLPSQSMCYGNLALRYPYLKGLPLQDYMNVAPKILIGLDNLKLTVPLKVREGGWKDPIAAKSRLGWSIYGCSQAPTSSVICGFHFGGWTDPDRELSEIVRDFFTLENSGVTSPQKVLESDEDKRARMILERTTRRVPTGFETGLLWKTENVQFPDSRGMASRRLRALESKLSKDPTTYDNVRLQIQQYLEKGYAHVASESELAAVQPNQTWYLPLGVHKNPKKPKKIRLTWDGRASVQGVSLNSALLKGPDMLSSLPSILCHFRKYRYALTADIKEMFHRIRIRKEDRQYQRFLWRNDPDHHPKVFVMDVATFGSTSSPCSAQYVKNVNADEFADEYPRAAYAIHHYHYVDDYLDSFDSHAEAVLVGKQVKMIHHEGGFELRNFLSNDSQIAVEVGEKSEDADKSLFLDKSEGVESVLGMRWTPASDCFTYDLTMRSDLAVIIREGHVPTKREVLRVVMSLFDPLGLIAFYLIHGKILMQDIWASGAHWDDKINERLYDRWLQWSKLLHQLSSIQIARYYFPTAEAEVYRSLQVHVFVDASESAYSSVAYFRVESRRGPLVALVGAKSKVAPLKMLTIPRLELQAAVLGTRLLTSVISMHGLPVVQRFLWTDSATVLAWLHSEQRRYHQYVGFRIGEILSSTEVGEWRWIPSKLNVADVATKWGSGPQIDPANPWFVGPEFLQQPEENWPQRSKPILTTEEELRSCHVHLPAANELVDVDRFSRWERLLRSTAYVHRFVKNIQRSQRGETLERGALKQWELKTAEEFLWKQAQRGFYGTEIQLLQKTSGRPEDFHVGVPKSSSIHKLWPFMDQNGILRKRSRLGAASWIPDEAKYPTILPRDHRISLLITDWFHRCFRHANRETIVNEMRQKFEIPKLRSLIAKVSRGCMECRIRSAVPRSPPMAPLPEARVTPFVRPFTFVGIDYFGPVLVRVGRNNCKRWIALFTCLTIRAVHLEVVHNLTTESCVMAIRRFVSRRGSPAEIYSDNGTNFHGADNQLKREIEERNHHMATVFTNSKTRWMFNPPGAPHMGGVWERMVRSVKVAVGTILEIQRRPDDEVLETVIIETEAMINCRPLTYIPLESAEQEALTPNHFLLGSSSGVKQLPVESVNFRSTLRSGWKLAQHLADGIWRRWLKEYLPVISRRSKWFDEVRDLKVGDLVLVVDETIRSQWLRGKVERVVCGRDGRVRQAWVQTVKGVLVCGRDGRVRQAWVQTVKGVFRRPVVKLALLDVIEERKSDQESALRAGGCDDEYPPANTCDKAPQGSHGTYCARDASTLTVTADVMVDVRDDDKQD</sequence>
<feature type="domain" description="Integrase catalytic" evidence="8">
    <location>
        <begin position="1709"/>
        <end position="1895"/>
    </location>
</feature>